<organism evidence="1 2">
    <name type="scientific">Zingiber officinale</name>
    <name type="common">Ginger</name>
    <name type="synonym">Amomum zingiber</name>
    <dbReference type="NCBI Taxonomy" id="94328"/>
    <lineage>
        <taxon>Eukaryota</taxon>
        <taxon>Viridiplantae</taxon>
        <taxon>Streptophyta</taxon>
        <taxon>Embryophyta</taxon>
        <taxon>Tracheophyta</taxon>
        <taxon>Spermatophyta</taxon>
        <taxon>Magnoliopsida</taxon>
        <taxon>Liliopsida</taxon>
        <taxon>Zingiberales</taxon>
        <taxon>Zingiberaceae</taxon>
        <taxon>Zingiber</taxon>
    </lineage>
</organism>
<dbReference type="SUPFAM" id="SSF56672">
    <property type="entry name" value="DNA/RNA polymerases"/>
    <property type="match status" value="1"/>
</dbReference>
<proteinExistence type="predicted"/>
<dbReference type="GO" id="GO:0003887">
    <property type="term" value="F:DNA-directed DNA polymerase activity"/>
    <property type="evidence" value="ECO:0007669"/>
    <property type="project" value="InterPro"/>
</dbReference>
<dbReference type="GO" id="GO:0003676">
    <property type="term" value="F:nucleic acid binding"/>
    <property type="evidence" value="ECO:0007669"/>
    <property type="project" value="InterPro"/>
</dbReference>
<gene>
    <name evidence="1" type="ORF">ZIOFF_036790</name>
</gene>
<keyword evidence="2" id="KW-1185">Reference proteome</keyword>
<evidence type="ECO:0000313" key="1">
    <source>
        <dbReference type="EMBL" id="KAG6504457.1"/>
    </source>
</evidence>
<protein>
    <submittedName>
        <fullName evidence="1">Uncharacterized protein</fullName>
    </submittedName>
</protein>
<dbReference type="GO" id="GO:0006302">
    <property type="term" value="P:double-strand break repair"/>
    <property type="evidence" value="ECO:0007669"/>
    <property type="project" value="TreeGrafter"/>
</dbReference>
<evidence type="ECO:0000313" key="2">
    <source>
        <dbReference type="Proteomes" id="UP000734854"/>
    </source>
</evidence>
<name>A0A8J5GJ29_ZINOF</name>
<dbReference type="PANTHER" id="PTHR10133:SF27">
    <property type="entry name" value="DNA POLYMERASE NU"/>
    <property type="match status" value="1"/>
</dbReference>
<comment type="caution">
    <text evidence="1">The sequence shown here is derived from an EMBL/GenBank/DDBJ whole genome shotgun (WGS) entry which is preliminary data.</text>
</comment>
<dbReference type="GO" id="GO:0006261">
    <property type="term" value="P:DNA-templated DNA replication"/>
    <property type="evidence" value="ECO:0007669"/>
    <property type="project" value="InterPro"/>
</dbReference>
<accession>A0A8J5GJ29</accession>
<reference evidence="1 2" key="1">
    <citation type="submission" date="2020-08" db="EMBL/GenBank/DDBJ databases">
        <title>Plant Genome Project.</title>
        <authorList>
            <person name="Zhang R.-G."/>
        </authorList>
    </citation>
    <scope>NUCLEOTIDE SEQUENCE [LARGE SCALE GENOMIC DNA]</scope>
    <source>
        <tissue evidence="1">Rhizome</tissue>
    </source>
</reference>
<dbReference type="InterPro" id="IPR043502">
    <property type="entry name" value="DNA/RNA_pol_sf"/>
</dbReference>
<dbReference type="EMBL" id="JACMSC010000010">
    <property type="protein sequence ID" value="KAG6504457.1"/>
    <property type="molecule type" value="Genomic_DNA"/>
</dbReference>
<dbReference type="Gene3D" id="3.30.420.10">
    <property type="entry name" value="Ribonuclease H-like superfamily/Ribonuclease H"/>
    <property type="match status" value="1"/>
</dbReference>
<dbReference type="Proteomes" id="UP000734854">
    <property type="component" value="Unassembled WGS sequence"/>
</dbReference>
<dbReference type="PANTHER" id="PTHR10133">
    <property type="entry name" value="DNA POLYMERASE I"/>
    <property type="match status" value="1"/>
</dbReference>
<dbReference type="AlphaFoldDB" id="A0A8J5GJ29"/>
<sequence length="413" mass="46366">MNHGIRLSGFHADTVHLARLCDSTRRADEGYSLESLLNDPTIMSLQELNAFDALIRGKKSMKSIFGKKKLKKDGSEGKHIILSSVDILQREERILWICYCALDSIRTLKLFDSLKEKLMDMPWNLDSEDRGTMYDFYLEYWQPLSVVLVQMESRGVLVDRHYLSEMVKLALSQKEIATNKFRKWASNYCPDAGYMNVGSDAQIRQLLFGGALNRWNDHNECLPDCKSFKVLDTVNDFEEGKKSPKFRTILLHRIGEGLQTDVYTASGWPSVSGNALKVFAGNLNDGYKDQSGSRKDILVDQTEQISDVPYVCTTGEHICGYGSAYKAFGGGKEGREACTAIADLYDAGSIDSLISNYLLPLQDSCLSCADGRIHCLLNINTETGRISAMRPNLQVLFLYLACTSLYDSIFLLV</sequence>
<dbReference type="InterPro" id="IPR002298">
    <property type="entry name" value="DNA_polymerase_A"/>
</dbReference>
<dbReference type="InterPro" id="IPR036397">
    <property type="entry name" value="RNaseH_sf"/>
</dbReference>